<dbReference type="InterPro" id="IPR052520">
    <property type="entry name" value="ATL_DNA_repair"/>
</dbReference>
<dbReference type="InterPro" id="IPR036388">
    <property type="entry name" value="WH-like_DNA-bd_sf"/>
</dbReference>
<dbReference type="InterPro" id="IPR036217">
    <property type="entry name" value="MethylDNA_cys_MeTrfase_DNAb"/>
</dbReference>
<comment type="caution">
    <text evidence="4">The sequence shown here is derived from an EMBL/GenBank/DDBJ whole genome shotgun (WGS) entry which is preliminary data.</text>
</comment>
<dbReference type="SUPFAM" id="SSF46767">
    <property type="entry name" value="Methylated DNA-protein cysteine methyltransferase, C-terminal domain"/>
    <property type="match status" value="1"/>
</dbReference>
<dbReference type="Proteomes" id="UP000285376">
    <property type="component" value="Unassembled WGS sequence"/>
</dbReference>
<dbReference type="AlphaFoldDB" id="A0A417ZBC2"/>
<name>A0A417ZBC2_9MICO</name>
<dbReference type="RefSeq" id="WP_118912151.1">
    <property type="nucleotide sequence ID" value="NZ_CBCRVH010000001.1"/>
</dbReference>
<evidence type="ECO:0000256" key="2">
    <source>
        <dbReference type="SAM" id="MobiDB-lite"/>
    </source>
</evidence>
<dbReference type="EMBL" id="QWLM01000001">
    <property type="protein sequence ID" value="RHW47952.1"/>
    <property type="molecule type" value="Genomic_DNA"/>
</dbReference>
<organism evidence="4 5">
    <name type="scientific">Dermacoccus abyssi</name>
    <dbReference type="NCBI Taxonomy" id="322596"/>
    <lineage>
        <taxon>Bacteria</taxon>
        <taxon>Bacillati</taxon>
        <taxon>Actinomycetota</taxon>
        <taxon>Actinomycetes</taxon>
        <taxon>Micrococcales</taxon>
        <taxon>Dermacoccaceae</taxon>
        <taxon>Dermacoccus</taxon>
    </lineage>
</organism>
<dbReference type="PANTHER" id="PTHR42942:SF1">
    <property type="entry name" value="ALKYLTRANSFERASE-LIKE PROTEIN 1"/>
    <property type="match status" value="1"/>
</dbReference>
<dbReference type="Pfam" id="PF01035">
    <property type="entry name" value="DNA_binding_1"/>
    <property type="match status" value="1"/>
</dbReference>
<keyword evidence="1" id="KW-0227">DNA damage</keyword>
<reference evidence="4 5" key="1">
    <citation type="submission" date="2018-08" db="EMBL/GenBank/DDBJ databases">
        <title>Whole genome sequence analysis of Dermacoccus abyssi bacteria isolated from Deep Mariana trench Micromonospora spp reveals genes involved in the environmental adaptation and production of secondary metabolites.</title>
        <authorList>
            <person name="Abdel-Mageed W.M."/>
            <person name="Lehri B."/>
            <person name="Nouioui I."/>
            <person name="Goodfellow I."/>
            <person name="Jaspars M."/>
            <person name="Karlyshev A."/>
        </authorList>
    </citation>
    <scope>NUCLEOTIDE SEQUENCE [LARGE SCALE GENOMIC DNA]</scope>
    <source>
        <strain evidence="4 5">MT1.1</strain>
    </source>
</reference>
<dbReference type="GO" id="GO:0006281">
    <property type="term" value="P:DNA repair"/>
    <property type="evidence" value="ECO:0007669"/>
    <property type="project" value="InterPro"/>
</dbReference>
<dbReference type="CDD" id="cd06445">
    <property type="entry name" value="ATase"/>
    <property type="match status" value="1"/>
</dbReference>
<proteinExistence type="predicted"/>
<feature type="domain" description="Methylated-DNA-[protein]-cysteine S-methyltransferase DNA binding" evidence="3">
    <location>
        <begin position="22"/>
        <end position="81"/>
    </location>
</feature>
<protein>
    <recommendedName>
        <fullName evidence="3">Methylated-DNA-[protein]-cysteine S-methyltransferase DNA binding domain-containing protein</fullName>
    </recommendedName>
</protein>
<dbReference type="Gene3D" id="1.10.10.10">
    <property type="entry name" value="Winged helix-like DNA-binding domain superfamily/Winged helix DNA-binding domain"/>
    <property type="match status" value="1"/>
</dbReference>
<dbReference type="GO" id="GO:0003824">
    <property type="term" value="F:catalytic activity"/>
    <property type="evidence" value="ECO:0007669"/>
    <property type="project" value="InterPro"/>
</dbReference>
<dbReference type="InterPro" id="IPR014048">
    <property type="entry name" value="MethylDNA_cys_MeTrfase_DNA-bd"/>
</dbReference>
<accession>A0A417ZBC2</accession>
<evidence type="ECO:0000313" key="4">
    <source>
        <dbReference type="EMBL" id="RHW47952.1"/>
    </source>
</evidence>
<evidence type="ECO:0000313" key="5">
    <source>
        <dbReference type="Proteomes" id="UP000285376"/>
    </source>
</evidence>
<evidence type="ECO:0000256" key="1">
    <source>
        <dbReference type="ARBA" id="ARBA00022763"/>
    </source>
</evidence>
<sequence length="115" mass="12710">MSAAGGTSRSEPRPHERAREELRERVVEVVHDVPEGAVTTYGDIAAVVGTGARQVGRIMSEGDAAWPWWRVTNAAGRLPEHLQAEALAAYREEGTPIRGDHADLRRARWRPGFDE</sequence>
<dbReference type="PANTHER" id="PTHR42942">
    <property type="entry name" value="6-O-METHYLGUANINE DNA METHYLTRANSFERASE"/>
    <property type="match status" value="1"/>
</dbReference>
<evidence type="ECO:0000259" key="3">
    <source>
        <dbReference type="Pfam" id="PF01035"/>
    </source>
</evidence>
<feature type="compositionally biased region" description="Basic and acidic residues" evidence="2">
    <location>
        <begin position="10"/>
        <end position="21"/>
    </location>
</feature>
<feature type="region of interest" description="Disordered" evidence="2">
    <location>
        <begin position="1"/>
        <end position="21"/>
    </location>
</feature>
<gene>
    <name evidence="4" type="ORF">D1832_00420</name>
</gene>